<organism evidence="3 4">
    <name type="scientific">Actinacidiphila reveromycinica</name>
    <dbReference type="NCBI Taxonomy" id="659352"/>
    <lineage>
        <taxon>Bacteria</taxon>
        <taxon>Bacillati</taxon>
        <taxon>Actinomycetota</taxon>
        <taxon>Actinomycetes</taxon>
        <taxon>Kitasatosporales</taxon>
        <taxon>Streptomycetaceae</taxon>
        <taxon>Actinacidiphila</taxon>
    </lineage>
</organism>
<feature type="transmembrane region" description="Helical" evidence="2">
    <location>
        <begin position="428"/>
        <end position="448"/>
    </location>
</feature>
<feature type="region of interest" description="Disordered" evidence="1">
    <location>
        <begin position="513"/>
        <end position="535"/>
    </location>
</feature>
<gene>
    <name evidence="3" type="ORF">RVR_2643</name>
</gene>
<feature type="region of interest" description="Disordered" evidence="1">
    <location>
        <begin position="61"/>
        <end position="107"/>
    </location>
</feature>
<keyword evidence="4" id="KW-1185">Reference proteome</keyword>
<accession>A0A7U3UR13</accession>
<dbReference type="EMBL" id="AP018365">
    <property type="protein sequence ID" value="BBA97071.1"/>
    <property type="molecule type" value="Genomic_DNA"/>
</dbReference>
<sequence length="535" mass="54790">MTGPVPRYAAAPGAEPPQRAAVPYGGPYDTAYDTAYDDLHGAGPHHELPYVATPVDTDADLYADPYDHHADPFGDPHTDPHTDVYGDPVGPDRPDRPDGSDGSGGRRRGVAAVASSVADQGVAAFTNIIVLVVAARLSTAAGFAVFSMVYMVFTVLLGVNVSYVGQALVLERGSGRVRAACRSAVAFTAAASAVLGWGMAAGLLFVPGATARGLAVLGLVLPVVLTQDGMRYCFSALRLPHLALLADAVRLLVAVPALAAQPHAAGAVRLVAVWGVSGVPALLVGAALLRRRLRPAPGEPRPPVDIRPYLRSGHLGQRFVVEFGVGNATSQLAVVGLGLFAAPLAVGALRGATTLFGPMNVLFNSATAFGPPLLNRVRGTDGKVRATAVLAVVLAAVAAAWTTVLTLLPAHAGRALLGDTWSASAALLPASGSQYACIALGTSALLTLRVLRPRATLPIQVVFSLASVVFMLAGYRLDGVLGAAWGLALGSALKAVALWSRIAVERRAAAAAVPVEPRRPPGGPAASEELPTGSA</sequence>
<protein>
    <recommendedName>
        <fullName evidence="5">Membrane protein involved in the export of O-antigen and teichoic acid</fullName>
    </recommendedName>
</protein>
<feature type="transmembrane region" description="Helical" evidence="2">
    <location>
        <begin position="481"/>
        <end position="499"/>
    </location>
</feature>
<evidence type="ECO:0000256" key="1">
    <source>
        <dbReference type="SAM" id="MobiDB-lite"/>
    </source>
</evidence>
<keyword evidence="2" id="KW-0472">Membrane</keyword>
<reference evidence="3 4" key="3">
    <citation type="journal article" date="2011" name="Nat. Chem. Biol.">
        <title>Reveromycin A biosynthesis uses RevG and RevJ for stereospecific spiroacetal formation.</title>
        <authorList>
            <person name="Takahashi S."/>
            <person name="Toyoda A."/>
            <person name="Sekiyama Y."/>
            <person name="Takagi H."/>
            <person name="Nogawa T."/>
            <person name="Uramoto M."/>
            <person name="Suzuki R."/>
            <person name="Koshino H."/>
            <person name="Kumano T."/>
            <person name="Panthee S."/>
            <person name="Dairi T."/>
            <person name="Ishikawa J."/>
            <person name="Ikeda H."/>
            <person name="Sakaki Y."/>
            <person name="Osada H."/>
        </authorList>
    </citation>
    <scope>NUCLEOTIDE SEQUENCE [LARGE SCALE GENOMIC DNA]</scope>
    <source>
        <strain evidence="3 4">SN-593</strain>
    </source>
</reference>
<feature type="transmembrane region" description="Helical" evidence="2">
    <location>
        <begin position="355"/>
        <end position="374"/>
    </location>
</feature>
<evidence type="ECO:0000313" key="4">
    <source>
        <dbReference type="Proteomes" id="UP000595703"/>
    </source>
</evidence>
<feature type="transmembrane region" description="Helical" evidence="2">
    <location>
        <begin position="332"/>
        <end position="349"/>
    </location>
</feature>
<feature type="transmembrane region" description="Helical" evidence="2">
    <location>
        <begin position="242"/>
        <end position="260"/>
    </location>
</feature>
<keyword evidence="2" id="KW-1133">Transmembrane helix</keyword>
<feature type="transmembrane region" description="Helical" evidence="2">
    <location>
        <begin position="184"/>
        <end position="205"/>
    </location>
</feature>
<keyword evidence="2" id="KW-0812">Transmembrane</keyword>
<evidence type="ECO:0000256" key="2">
    <source>
        <dbReference type="SAM" id="Phobius"/>
    </source>
</evidence>
<dbReference type="AlphaFoldDB" id="A0A7U3UR13"/>
<feature type="transmembrane region" description="Helical" evidence="2">
    <location>
        <begin position="110"/>
        <end position="134"/>
    </location>
</feature>
<reference evidence="3 4" key="2">
    <citation type="journal article" date="2011" name="J. Antibiot.">
        <title>Furaquinocins I and J: novel polyketide isoprenoid hybrid compounds from Streptomyces reveromyceticus SN-593.</title>
        <authorList>
            <person name="Panthee S."/>
            <person name="Takahashi S."/>
            <person name="Takagi H."/>
            <person name="Nogawa T."/>
            <person name="Oowada E."/>
            <person name="Uramoto M."/>
            <person name="Osada H."/>
        </authorList>
    </citation>
    <scope>NUCLEOTIDE SEQUENCE [LARGE SCALE GENOMIC DNA]</scope>
    <source>
        <strain evidence="3 4">SN-593</strain>
    </source>
</reference>
<feature type="transmembrane region" description="Helical" evidence="2">
    <location>
        <begin position="386"/>
        <end position="408"/>
    </location>
</feature>
<feature type="compositionally biased region" description="Basic and acidic residues" evidence="1">
    <location>
        <begin position="65"/>
        <end position="99"/>
    </location>
</feature>
<evidence type="ECO:0000313" key="3">
    <source>
        <dbReference type="EMBL" id="BBA97071.1"/>
    </source>
</evidence>
<feature type="transmembrane region" description="Helical" evidence="2">
    <location>
        <begin position="211"/>
        <end position="230"/>
    </location>
</feature>
<dbReference type="KEGG" id="arev:RVR_2643"/>
<dbReference type="Proteomes" id="UP000595703">
    <property type="component" value="Chromosome"/>
</dbReference>
<evidence type="ECO:0008006" key="5">
    <source>
        <dbReference type="Google" id="ProtNLM"/>
    </source>
</evidence>
<feature type="transmembrane region" description="Helical" evidence="2">
    <location>
        <begin position="266"/>
        <end position="289"/>
    </location>
</feature>
<feature type="region of interest" description="Disordered" evidence="1">
    <location>
        <begin position="1"/>
        <end position="42"/>
    </location>
</feature>
<name>A0A7U3UR13_9ACTN</name>
<proteinExistence type="predicted"/>
<feature type="transmembrane region" description="Helical" evidence="2">
    <location>
        <begin position="455"/>
        <end position="475"/>
    </location>
</feature>
<reference evidence="3 4" key="1">
    <citation type="journal article" date="2010" name="J. Bacteriol.">
        <title>Biochemical characterization of a novel indole prenyltransferase from Streptomyces sp. SN-593.</title>
        <authorList>
            <person name="Takahashi S."/>
            <person name="Takagi H."/>
            <person name="Toyoda A."/>
            <person name="Uramoto M."/>
            <person name="Nogawa T."/>
            <person name="Ueki M."/>
            <person name="Sakaki Y."/>
            <person name="Osada H."/>
        </authorList>
    </citation>
    <scope>NUCLEOTIDE SEQUENCE [LARGE SCALE GENOMIC DNA]</scope>
    <source>
        <strain evidence="3 4">SN-593</strain>
    </source>
</reference>
<reference evidence="3 4" key="4">
    <citation type="journal article" date="2020" name="Sci. Rep.">
        <title>beta-carboline chemical signals induce reveromycin production through a LuxR family regulator in Streptomyces sp. SN-593.</title>
        <authorList>
            <person name="Panthee S."/>
            <person name="Kito N."/>
            <person name="Hayashi T."/>
            <person name="Shimizu T."/>
            <person name="Ishikawa J."/>
            <person name="Hamamoto H."/>
            <person name="Osada H."/>
            <person name="Takahashi S."/>
        </authorList>
    </citation>
    <scope>NUCLEOTIDE SEQUENCE [LARGE SCALE GENOMIC DNA]</scope>
    <source>
        <strain evidence="3 4">SN-593</strain>
    </source>
</reference>
<feature type="transmembrane region" description="Helical" evidence="2">
    <location>
        <begin position="140"/>
        <end position="163"/>
    </location>
</feature>